<sequence length="187" mass="21669">MKLTAEKWKDVPGYEGAYMVSNLGHVKSFVKKTPHVLKGWVSHYGYIHVCLKDPNGKRKYWGVHHLVAMAFLPNPHHYPIVNHKDENKQNNVLTNLEWCTDKYNLAYGTCVKRRTKTLKDKGHYEKVGKMNAKPIIVFRGNKVIARFKSTKDASRKLNIPQCTASWRARNNKTDRSGNTWRFDENGD</sequence>
<feature type="domain" description="HNH nuclease" evidence="2">
    <location>
        <begin position="63"/>
        <end position="105"/>
    </location>
</feature>
<dbReference type="AlphaFoldDB" id="A0A1Y2UNU6"/>
<dbReference type="SUPFAM" id="SSF54060">
    <property type="entry name" value="His-Me finger endonucleases"/>
    <property type="match status" value="1"/>
</dbReference>
<gene>
    <name evidence="3" type="ORF">BHL82_00090</name>
</gene>
<evidence type="ECO:0000313" key="4">
    <source>
        <dbReference type="Proteomes" id="UP000194286"/>
    </source>
</evidence>
<evidence type="ECO:0000259" key="1">
    <source>
        <dbReference type="Pfam" id="PF07463"/>
    </source>
</evidence>
<evidence type="ECO:0000259" key="2">
    <source>
        <dbReference type="Pfam" id="PF13392"/>
    </source>
</evidence>
<reference evidence="3 4" key="1">
    <citation type="submission" date="2016-09" db="EMBL/GenBank/DDBJ databases">
        <title>Lactobacillus reuteri KLR3005, genome sequencing and assembly.</title>
        <authorList>
            <person name="Lee J.-Y."/>
            <person name="Kim E.B."/>
            <person name="Choi Y.-J."/>
        </authorList>
    </citation>
    <scope>NUCLEOTIDE SEQUENCE [LARGE SCALE GENOMIC DNA]</scope>
    <source>
        <strain evidence="3 4">KLR3005</strain>
    </source>
</reference>
<evidence type="ECO:0008006" key="5">
    <source>
        <dbReference type="Google" id="ProtNLM"/>
    </source>
</evidence>
<dbReference type="EMBL" id="MIMU01000084">
    <property type="protein sequence ID" value="OTA85356.1"/>
    <property type="molecule type" value="Genomic_DNA"/>
</dbReference>
<name>A0A1Y2UNU6_LIMRT</name>
<dbReference type="Pfam" id="PF13392">
    <property type="entry name" value="HNH_3"/>
    <property type="match status" value="1"/>
</dbReference>
<protein>
    <recommendedName>
        <fullName evidence="5">HNH endonuclease</fullName>
    </recommendedName>
</protein>
<dbReference type="InterPro" id="IPR010902">
    <property type="entry name" value="NUMOD4"/>
</dbReference>
<dbReference type="Pfam" id="PF07463">
    <property type="entry name" value="NUMOD4"/>
    <property type="match status" value="1"/>
</dbReference>
<comment type="caution">
    <text evidence="3">The sequence shown here is derived from an EMBL/GenBank/DDBJ whole genome shotgun (WGS) entry which is preliminary data.</text>
</comment>
<dbReference type="GO" id="GO:0016788">
    <property type="term" value="F:hydrolase activity, acting on ester bonds"/>
    <property type="evidence" value="ECO:0007669"/>
    <property type="project" value="InterPro"/>
</dbReference>
<dbReference type="InterPro" id="IPR003615">
    <property type="entry name" value="HNH_nuc"/>
</dbReference>
<accession>A0A1Y2UNU6</accession>
<feature type="domain" description="NUMOD4" evidence="1">
    <location>
        <begin position="6"/>
        <end position="51"/>
    </location>
</feature>
<dbReference type="Proteomes" id="UP000194286">
    <property type="component" value="Unassembled WGS sequence"/>
</dbReference>
<dbReference type="InterPro" id="IPR044925">
    <property type="entry name" value="His-Me_finger_sf"/>
</dbReference>
<dbReference type="RefSeq" id="WP_172396872.1">
    <property type="nucleotide sequence ID" value="NZ_MIMU01000084.1"/>
</dbReference>
<evidence type="ECO:0000313" key="3">
    <source>
        <dbReference type="EMBL" id="OTA85356.1"/>
    </source>
</evidence>
<organism evidence="3 4">
    <name type="scientific">Limosilactobacillus reuteri</name>
    <name type="common">Lactobacillus reuteri</name>
    <dbReference type="NCBI Taxonomy" id="1598"/>
    <lineage>
        <taxon>Bacteria</taxon>
        <taxon>Bacillati</taxon>
        <taxon>Bacillota</taxon>
        <taxon>Bacilli</taxon>
        <taxon>Lactobacillales</taxon>
        <taxon>Lactobacillaceae</taxon>
        <taxon>Limosilactobacillus</taxon>
    </lineage>
</organism>
<proteinExistence type="predicted"/>
<dbReference type="Gene3D" id="3.90.75.20">
    <property type="match status" value="1"/>
</dbReference>